<accession>A0A286RDU3</accession>
<dbReference type="PANTHER" id="PTHR43255:SF1">
    <property type="entry name" value="IRON-SULFUR-BINDING OXIDOREDUCTASE FADF-RELATED"/>
    <property type="match status" value="1"/>
</dbReference>
<feature type="transmembrane region" description="Helical" evidence="7">
    <location>
        <begin position="17"/>
        <end position="35"/>
    </location>
</feature>
<dbReference type="InterPro" id="IPR009051">
    <property type="entry name" value="Helical_ferredxn"/>
</dbReference>
<dbReference type="Proteomes" id="UP000215086">
    <property type="component" value="Chromosome"/>
</dbReference>
<name>A0A286RDU3_9BACT</name>
<feature type="transmembrane region" description="Helical" evidence="7">
    <location>
        <begin position="165"/>
        <end position="184"/>
    </location>
</feature>
<keyword evidence="3" id="KW-0560">Oxidoreductase</keyword>
<protein>
    <submittedName>
        <fullName evidence="9">Fe-S oxidoreductase</fullName>
    </submittedName>
</protein>
<evidence type="ECO:0000313" key="9">
    <source>
        <dbReference type="EMBL" id="ASV74131.1"/>
    </source>
</evidence>
<evidence type="ECO:0000256" key="2">
    <source>
        <dbReference type="ARBA" id="ARBA00022723"/>
    </source>
</evidence>
<dbReference type="PANTHER" id="PTHR43255">
    <property type="entry name" value="IRON-SULFUR-BINDING OXIDOREDUCTASE FADF-RELATED-RELATED"/>
    <property type="match status" value="1"/>
</dbReference>
<evidence type="ECO:0000256" key="5">
    <source>
        <dbReference type="ARBA" id="ARBA00023014"/>
    </source>
</evidence>
<dbReference type="GO" id="GO:0005886">
    <property type="term" value="C:plasma membrane"/>
    <property type="evidence" value="ECO:0007669"/>
    <property type="project" value="TreeGrafter"/>
</dbReference>
<evidence type="ECO:0000256" key="6">
    <source>
        <dbReference type="SAM" id="MobiDB-lite"/>
    </source>
</evidence>
<keyword evidence="7" id="KW-0812">Transmembrane</keyword>
<keyword evidence="2" id="KW-0479">Metal-binding</keyword>
<dbReference type="GO" id="GO:0046872">
    <property type="term" value="F:metal ion binding"/>
    <property type="evidence" value="ECO:0007669"/>
    <property type="project" value="UniProtKB-KW"/>
</dbReference>
<dbReference type="InterPro" id="IPR017900">
    <property type="entry name" value="4Fe4S_Fe_S_CS"/>
</dbReference>
<dbReference type="GO" id="GO:0016491">
    <property type="term" value="F:oxidoreductase activity"/>
    <property type="evidence" value="ECO:0007669"/>
    <property type="project" value="UniProtKB-KW"/>
</dbReference>
<dbReference type="AlphaFoldDB" id="A0A286RDU3"/>
<reference evidence="9 10" key="1">
    <citation type="journal article" name="Front. Microbiol.">
        <title>Sugar Metabolism of the First Thermophilic Planctomycete Thermogutta terrifontis: Comparative Genomic and Transcriptomic Approaches.</title>
        <authorList>
            <person name="Elcheninov A.G."/>
            <person name="Menzel P."/>
            <person name="Gudbergsdottir S.R."/>
            <person name="Slesarev A.I."/>
            <person name="Kadnikov V.V."/>
            <person name="Krogh A."/>
            <person name="Bonch-Osmolovskaya E.A."/>
            <person name="Peng X."/>
            <person name="Kublanov I.V."/>
        </authorList>
    </citation>
    <scope>NUCLEOTIDE SEQUENCE [LARGE SCALE GENOMIC DNA]</scope>
    <source>
        <strain evidence="9 10">R1</strain>
    </source>
</reference>
<dbReference type="Pfam" id="PF02754">
    <property type="entry name" value="CCG"/>
    <property type="match status" value="2"/>
</dbReference>
<dbReference type="PROSITE" id="PS51379">
    <property type="entry name" value="4FE4S_FER_2"/>
    <property type="match status" value="1"/>
</dbReference>
<dbReference type="SUPFAM" id="SSF103501">
    <property type="entry name" value="Respiratory nitrate reductase 1 gamma chain"/>
    <property type="match status" value="1"/>
</dbReference>
<dbReference type="GO" id="GO:0051539">
    <property type="term" value="F:4 iron, 4 sulfur cluster binding"/>
    <property type="evidence" value="ECO:0007669"/>
    <property type="project" value="UniProtKB-KW"/>
</dbReference>
<dbReference type="Gene3D" id="1.20.950.20">
    <property type="entry name" value="Transmembrane di-heme cytochromes, Chain C"/>
    <property type="match status" value="1"/>
</dbReference>
<evidence type="ECO:0000256" key="3">
    <source>
        <dbReference type="ARBA" id="ARBA00023002"/>
    </source>
</evidence>
<keyword evidence="4" id="KW-0408">Iron</keyword>
<evidence type="ECO:0000313" key="10">
    <source>
        <dbReference type="Proteomes" id="UP000215086"/>
    </source>
</evidence>
<evidence type="ECO:0000256" key="4">
    <source>
        <dbReference type="ARBA" id="ARBA00023004"/>
    </source>
</evidence>
<keyword evidence="5" id="KW-0411">Iron-sulfur</keyword>
<organism evidence="9 10">
    <name type="scientific">Thermogutta terrifontis</name>
    <dbReference type="NCBI Taxonomy" id="1331910"/>
    <lineage>
        <taxon>Bacteria</taxon>
        <taxon>Pseudomonadati</taxon>
        <taxon>Planctomycetota</taxon>
        <taxon>Planctomycetia</taxon>
        <taxon>Pirellulales</taxon>
        <taxon>Thermoguttaceae</taxon>
        <taxon>Thermogutta</taxon>
    </lineage>
</organism>
<feature type="transmembrane region" description="Helical" evidence="7">
    <location>
        <begin position="79"/>
        <end position="103"/>
    </location>
</feature>
<evidence type="ECO:0000256" key="1">
    <source>
        <dbReference type="ARBA" id="ARBA00022485"/>
    </source>
</evidence>
<feature type="transmembrane region" description="Helical" evidence="7">
    <location>
        <begin position="123"/>
        <end position="145"/>
    </location>
</feature>
<dbReference type="SUPFAM" id="SSF46548">
    <property type="entry name" value="alpha-helical ferredoxin"/>
    <property type="match status" value="1"/>
</dbReference>
<dbReference type="KEGG" id="ttf:THTE_1529"/>
<keyword evidence="10" id="KW-1185">Reference proteome</keyword>
<dbReference type="InterPro" id="IPR051460">
    <property type="entry name" value="HdrC_iron-sulfur_subunit"/>
</dbReference>
<evidence type="ECO:0000256" key="7">
    <source>
        <dbReference type="SAM" id="Phobius"/>
    </source>
</evidence>
<dbReference type="RefSeq" id="WP_095414541.1">
    <property type="nucleotide sequence ID" value="NZ_CP018477.1"/>
</dbReference>
<feature type="region of interest" description="Disordered" evidence="6">
    <location>
        <begin position="563"/>
        <end position="600"/>
    </location>
</feature>
<keyword evidence="7" id="KW-1133">Transmembrane helix</keyword>
<keyword evidence="1" id="KW-0004">4Fe-4S</keyword>
<feature type="transmembrane region" description="Helical" evidence="7">
    <location>
        <begin position="253"/>
        <end position="271"/>
    </location>
</feature>
<sequence length="763" mass="84751">MVPVRPTFWNIPEWSEALQYVLGLAVMLVLVWGIVSHVRSWRRGASEHGVPWTWQTWRSTVDRLLRYVVLPERLHSDPFALITHSLLLWGMVMLAIGTALATIDWDVFHLIWGWRLLSGVTYQIFELVLDLAGVALVIGAGLALYRRYILRPPRLSRPRSSRDAWQSPVLVGLLLFIGITGFALEGLRIEGGRLLSPTFANDSEVRATASSEHPRDQTAVAAATIARWSPIGNGFAALFGGLSLSAIRGTHLIVWWLHALAAFAFLILIPFTKAIHLVAGLAHVVLPRSDEWPVASENGPTSSPGISLPALTWRQRMEITACTACGKCQELCPAYVLGQPLTPKGLVWAAQGQLLAELRWLPLVPRIPSEEREWLRQEAIWSCYTCRLCEEVCPVLIRHTGLVGAYRRALVDSGRLGSGLEEVFINLQRYGNSFGQSPRKRGDWTKGLGFPVKNACKEPVEYLWFVGDYASYDPRVQSATQAAARLLHLAGVDFGILFDKEKNSGNDARRAGEEGLFEYLREENIASFRQASFRAIITGDPHSYHALRNEYGLEQAGLARQKGPSSAREWQPVESSSTKGASGPALSRKSHSSSSGTINSSAPGLVRPLVELFWELLQEGRLKVVRRIKRRVTYHDPCYLGRYNGIYDAPRAILEAIGCTLVEMPRHGRHSFCCGAGGGRIWMKDRPDTRERPAENRIREAINLVGVQDLVVACPKDLVMFQDAVKSLGYEQKLRVVDITVLLGEAVLGKSPSDPDEPTVFEA</sequence>
<dbReference type="EMBL" id="CP018477">
    <property type="protein sequence ID" value="ASV74131.1"/>
    <property type="molecule type" value="Genomic_DNA"/>
</dbReference>
<dbReference type="InterPro" id="IPR004017">
    <property type="entry name" value="Cys_rich_dom"/>
</dbReference>
<gene>
    <name evidence="9" type="ORF">THTE_1529</name>
</gene>
<dbReference type="OrthoDB" id="5241828at2"/>
<feature type="domain" description="4Fe-4S ferredoxin-type" evidence="8">
    <location>
        <begin position="313"/>
        <end position="342"/>
    </location>
</feature>
<proteinExistence type="predicted"/>
<dbReference type="InterPro" id="IPR017896">
    <property type="entry name" value="4Fe4S_Fe-S-bd"/>
</dbReference>
<evidence type="ECO:0000259" key="8">
    <source>
        <dbReference type="PROSITE" id="PS51379"/>
    </source>
</evidence>
<dbReference type="PROSITE" id="PS00198">
    <property type="entry name" value="4FE4S_FER_1"/>
    <property type="match status" value="2"/>
</dbReference>
<dbReference type="InterPro" id="IPR036197">
    <property type="entry name" value="NarG-like_sf"/>
</dbReference>
<dbReference type="Gene3D" id="1.10.1060.10">
    <property type="entry name" value="Alpha-helical ferredoxin"/>
    <property type="match status" value="1"/>
</dbReference>
<dbReference type="Pfam" id="PF13187">
    <property type="entry name" value="Fer4_9"/>
    <property type="match status" value="1"/>
</dbReference>
<keyword evidence="7" id="KW-0472">Membrane</keyword>